<dbReference type="InterPro" id="IPR036875">
    <property type="entry name" value="Znf_CCHC_sf"/>
</dbReference>
<keyword evidence="1" id="KW-0862">Zinc</keyword>
<evidence type="ECO:0000256" key="2">
    <source>
        <dbReference type="SAM" id="MobiDB-lite"/>
    </source>
</evidence>
<protein>
    <recommendedName>
        <fullName evidence="3">CCHC-type domain-containing protein</fullName>
    </recommendedName>
</protein>
<keyword evidence="1" id="KW-0479">Metal-binding</keyword>
<evidence type="ECO:0000313" key="4">
    <source>
        <dbReference type="EMBL" id="KZV18207.1"/>
    </source>
</evidence>
<name>A0A2Z7AB17_9LAMI</name>
<dbReference type="EMBL" id="KV017496">
    <property type="protein sequence ID" value="KZV18207.1"/>
    <property type="molecule type" value="Genomic_DNA"/>
</dbReference>
<feature type="compositionally biased region" description="Polar residues" evidence="2">
    <location>
        <begin position="142"/>
        <end position="161"/>
    </location>
</feature>
<evidence type="ECO:0000256" key="1">
    <source>
        <dbReference type="PROSITE-ProRule" id="PRU00047"/>
    </source>
</evidence>
<dbReference type="AlphaFoldDB" id="A0A2Z7AB17"/>
<feature type="region of interest" description="Disordered" evidence="2">
    <location>
        <begin position="142"/>
        <end position="162"/>
    </location>
</feature>
<dbReference type="GO" id="GO:0003676">
    <property type="term" value="F:nucleic acid binding"/>
    <property type="evidence" value="ECO:0007669"/>
    <property type="project" value="InterPro"/>
</dbReference>
<dbReference type="GO" id="GO:0008270">
    <property type="term" value="F:zinc ion binding"/>
    <property type="evidence" value="ECO:0007669"/>
    <property type="project" value="UniProtKB-KW"/>
</dbReference>
<keyword evidence="1" id="KW-0863">Zinc-finger</keyword>
<dbReference type="SUPFAM" id="SSF57756">
    <property type="entry name" value="Retrovirus zinc finger-like domains"/>
    <property type="match status" value="1"/>
</dbReference>
<dbReference type="Proteomes" id="UP000250235">
    <property type="component" value="Unassembled WGS sequence"/>
</dbReference>
<feature type="compositionally biased region" description="Basic and acidic residues" evidence="2">
    <location>
        <begin position="336"/>
        <end position="385"/>
    </location>
</feature>
<gene>
    <name evidence="4" type="ORF">F511_20156</name>
</gene>
<proteinExistence type="predicted"/>
<keyword evidence="5" id="KW-1185">Reference proteome</keyword>
<sequence>MQHAKINAMKCMRAIKDRIARPVYQLAIISIETLYHAQQVSRWKSSVRDLQDSSAHHSSVVFRHDKSVGHHSDDSVGLFRHDKSVGQSQRGSQSAYGQNLALVLKSTEARNNKKCSPRNSNQQKNQRTSLYEDTATSHFFSNVDSGLQMGSNRKSNSQGIQRHQKLFKSSAENGGKSTEFRYHLFLSIKSAAATSRCIRKKMSQNDTVPTNSNDIAELHQLTTDTYETNHRLVALNNSKRRRKGYATLSANSWVNTPVTGSRETKSNNDASTNPNYAVMIYFDVLNTFWANFCFPLRLREVGSGSATVCQHKSDKVASNLICYNCDRPGHFAADCNRPRKDDRYRRDNNKDERHKREEEYDERTVDRSKDKSKDKFKERSKDRCMRNNSNKIPSRKHDRKVLVAEESTKSWADSDSETSSSSSSSSESEQEEVHCFMADQMDDDEVFDFSNVEFTRDDLVTALNDMVNVRPGL</sequence>
<reference evidence="4 5" key="1">
    <citation type="journal article" date="2015" name="Proc. Natl. Acad. Sci. U.S.A.">
        <title>The resurrection genome of Boea hygrometrica: A blueprint for survival of dehydration.</title>
        <authorList>
            <person name="Xiao L."/>
            <person name="Yang G."/>
            <person name="Zhang L."/>
            <person name="Yang X."/>
            <person name="Zhao S."/>
            <person name="Ji Z."/>
            <person name="Zhou Q."/>
            <person name="Hu M."/>
            <person name="Wang Y."/>
            <person name="Chen M."/>
            <person name="Xu Y."/>
            <person name="Jin H."/>
            <person name="Xiao X."/>
            <person name="Hu G."/>
            <person name="Bao F."/>
            <person name="Hu Y."/>
            <person name="Wan P."/>
            <person name="Li L."/>
            <person name="Deng X."/>
            <person name="Kuang T."/>
            <person name="Xiang C."/>
            <person name="Zhu J.K."/>
            <person name="Oliver M.J."/>
            <person name="He Y."/>
        </authorList>
    </citation>
    <scope>NUCLEOTIDE SEQUENCE [LARGE SCALE GENOMIC DNA]</scope>
    <source>
        <strain evidence="5">cv. XS01</strain>
    </source>
</reference>
<dbReference type="SMART" id="SM00343">
    <property type="entry name" value="ZnF_C2HC"/>
    <property type="match status" value="1"/>
</dbReference>
<feature type="compositionally biased region" description="Polar residues" evidence="2">
    <location>
        <begin position="117"/>
        <end position="130"/>
    </location>
</feature>
<feature type="region of interest" description="Disordered" evidence="2">
    <location>
        <begin position="336"/>
        <end position="434"/>
    </location>
</feature>
<dbReference type="InterPro" id="IPR001878">
    <property type="entry name" value="Znf_CCHC"/>
</dbReference>
<feature type="compositionally biased region" description="Low complexity" evidence="2">
    <location>
        <begin position="417"/>
        <end position="427"/>
    </location>
</feature>
<feature type="region of interest" description="Disordered" evidence="2">
    <location>
        <begin position="108"/>
        <end position="130"/>
    </location>
</feature>
<evidence type="ECO:0000259" key="3">
    <source>
        <dbReference type="PROSITE" id="PS50158"/>
    </source>
</evidence>
<dbReference type="PROSITE" id="PS50158">
    <property type="entry name" value="ZF_CCHC"/>
    <property type="match status" value="1"/>
</dbReference>
<accession>A0A2Z7AB17</accession>
<evidence type="ECO:0000313" key="5">
    <source>
        <dbReference type="Proteomes" id="UP000250235"/>
    </source>
</evidence>
<dbReference type="Gene3D" id="4.10.60.10">
    <property type="entry name" value="Zinc finger, CCHC-type"/>
    <property type="match status" value="1"/>
</dbReference>
<feature type="domain" description="CCHC-type" evidence="3">
    <location>
        <begin position="322"/>
        <end position="335"/>
    </location>
</feature>
<organism evidence="4 5">
    <name type="scientific">Dorcoceras hygrometricum</name>
    <dbReference type="NCBI Taxonomy" id="472368"/>
    <lineage>
        <taxon>Eukaryota</taxon>
        <taxon>Viridiplantae</taxon>
        <taxon>Streptophyta</taxon>
        <taxon>Embryophyta</taxon>
        <taxon>Tracheophyta</taxon>
        <taxon>Spermatophyta</taxon>
        <taxon>Magnoliopsida</taxon>
        <taxon>eudicotyledons</taxon>
        <taxon>Gunneridae</taxon>
        <taxon>Pentapetalae</taxon>
        <taxon>asterids</taxon>
        <taxon>lamiids</taxon>
        <taxon>Lamiales</taxon>
        <taxon>Gesneriaceae</taxon>
        <taxon>Didymocarpoideae</taxon>
        <taxon>Trichosporeae</taxon>
        <taxon>Loxocarpinae</taxon>
        <taxon>Dorcoceras</taxon>
    </lineage>
</organism>
<dbReference type="Pfam" id="PF00098">
    <property type="entry name" value="zf-CCHC"/>
    <property type="match status" value="1"/>
</dbReference>